<dbReference type="GO" id="GO:0000978">
    <property type="term" value="F:RNA polymerase II cis-regulatory region sequence-specific DNA binding"/>
    <property type="evidence" value="ECO:0007669"/>
    <property type="project" value="TreeGrafter"/>
</dbReference>
<organism evidence="6 7">
    <name type="scientific">Tulasnella calospora MUT 4182</name>
    <dbReference type="NCBI Taxonomy" id="1051891"/>
    <lineage>
        <taxon>Eukaryota</taxon>
        <taxon>Fungi</taxon>
        <taxon>Dikarya</taxon>
        <taxon>Basidiomycota</taxon>
        <taxon>Agaricomycotina</taxon>
        <taxon>Agaricomycetes</taxon>
        <taxon>Cantharellales</taxon>
        <taxon>Tulasnellaceae</taxon>
        <taxon>Tulasnella</taxon>
    </lineage>
</organism>
<evidence type="ECO:0000313" key="7">
    <source>
        <dbReference type="Proteomes" id="UP000054248"/>
    </source>
</evidence>
<reference evidence="6 7" key="1">
    <citation type="submission" date="2014-04" db="EMBL/GenBank/DDBJ databases">
        <authorList>
            <consortium name="DOE Joint Genome Institute"/>
            <person name="Kuo A."/>
            <person name="Girlanda M."/>
            <person name="Perotto S."/>
            <person name="Kohler A."/>
            <person name="Nagy L.G."/>
            <person name="Floudas D."/>
            <person name="Copeland A."/>
            <person name="Barry K.W."/>
            <person name="Cichocki N."/>
            <person name="Veneault-Fourrey C."/>
            <person name="LaButti K."/>
            <person name="Lindquist E.A."/>
            <person name="Lipzen A."/>
            <person name="Lundell T."/>
            <person name="Morin E."/>
            <person name="Murat C."/>
            <person name="Sun H."/>
            <person name="Tunlid A."/>
            <person name="Henrissat B."/>
            <person name="Grigoriev I.V."/>
            <person name="Hibbett D.S."/>
            <person name="Martin F."/>
            <person name="Nordberg H.P."/>
            <person name="Cantor M.N."/>
            <person name="Hua S.X."/>
        </authorList>
    </citation>
    <scope>NUCLEOTIDE SEQUENCE [LARGE SCALE GENOMIC DNA]</scope>
    <source>
        <strain evidence="6 7">MUT 4182</strain>
    </source>
</reference>
<dbReference type="STRING" id="1051891.A0A0C3KFV5"/>
<dbReference type="Pfam" id="PF13912">
    <property type="entry name" value="zf-C2H2_6"/>
    <property type="match status" value="1"/>
</dbReference>
<feature type="non-terminal residue" evidence="6">
    <location>
        <position position="1"/>
    </location>
</feature>
<dbReference type="AlphaFoldDB" id="A0A0C3KFV5"/>
<name>A0A0C3KFV5_9AGAM</name>
<dbReference type="PANTHER" id="PTHR23235:SF120">
    <property type="entry name" value="KRUPPEL-LIKE FACTOR 15"/>
    <property type="match status" value="1"/>
</dbReference>
<evidence type="ECO:0000256" key="3">
    <source>
        <dbReference type="ARBA" id="ARBA00022833"/>
    </source>
</evidence>
<dbReference type="FunFam" id="3.30.160.60:FF:000007">
    <property type="entry name" value="Basic krueppel-like factor 3"/>
    <property type="match status" value="1"/>
</dbReference>
<dbReference type="GO" id="GO:0008270">
    <property type="term" value="F:zinc ion binding"/>
    <property type="evidence" value="ECO:0007669"/>
    <property type="project" value="UniProtKB-KW"/>
</dbReference>
<evidence type="ECO:0000313" key="6">
    <source>
        <dbReference type="EMBL" id="KIO20343.1"/>
    </source>
</evidence>
<dbReference type="SUPFAM" id="SSF57667">
    <property type="entry name" value="beta-beta-alpha zinc fingers"/>
    <property type="match status" value="1"/>
</dbReference>
<dbReference type="Pfam" id="PF00096">
    <property type="entry name" value="zf-C2H2"/>
    <property type="match status" value="1"/>
</dbReference>
<feature type="domain" description="C2H2-type" evidence="5">
    <location>
        <begin position="55"/>
        <end position="73"/>
    </location>
</feature>
<gene>
    <name evidence="6" type="ORF">M407DRAFT_37537</name>
</gene>
<dbReference type="HOGENOM" id="CLU_002678_42_18_1"/>
<feature type="domain" description="C2H2-type" evidence="5">
    <location>
        <begin position="1"/>
        <end position="24"/>
    </location>
</feature>
<dbReference type="Proteomes" id="UP000054248">
    <property type="component" value="Unassembled WGS sequence"/>
</dbReference>
<reference evidence="7" key="2">
    <citation type="submission" date="2015-01" db="EMBL/GenBank/DDBJ databases">
        <title>Evolutionary Origins and Diversification of the Mycorrhizal Mutualists.</title>
        <authorList>
            <consortium name="DOE Joint Genome Institute"/>
            <consortium name="Mycorrhizal Genomics Consortium"/>
            <person name="Kohler A."/>
            <person name="Kuo A."/>
            <person name="Nagy L.G."/>
            <person name="Floudas D."/>
            <person name="Copeland A."/>
            <person name="Barry K.W."/>
            <person name="Cichocki N."/>
            <person name="Veneault-Fourrey C."/>
            <person name="LaButti K."/>
            <person name="Lindquist E.A."/>
            <person name="Lipzen A."/>
            <person name="Lundell T."/>
            <person name="Morin E."/>
            <person name="Murat C."/>
            <person name="Riley R."/>
            <person name="Ohm R."/>
            <person name="Sun H."/>
            <person name="Tunlid A."/>
            <person name="Henrissat B."/>
            <person name="Grigoriev I.V."/>
            <person name="Hibbett D.S."/>
            <person name="Martin F."/>
        </authorList>
    </citation>
    <scope>NUCLEOTIDE SEQUENCE [LARGE SCALE GENOMIC DNA]</scope>
    <source>
        <strain evidence="7">MUT 4182</strain>
    </source>
</reference>
<evidence type="ECO:0000256" key="2">
    <source>
        <dbReference type="ARBA" id="ARBA00022771"/>
    </source>
</evidence>
<proteinExistence type="predicted"/>
<evidence type="ECO:0000256" key="4">
    <source>
        <dbReference type="PROSITE-ProRule" id="PRU00042"/>
    </source>
</evidence>
<dbReference type="InterPro" id="IPR013087">
    <property type="entry name" value="Znf_C2H2_type"/>
</dbReference>
<feature type="non-terminal residue" evidence="6">
    <location>
        <position position="73"/>
    </location>
</feature>
<evidence type="ECO:0000256" key="1">
    <source>
        <dbReference type="ARBA" id="ARBA00022723"/>
    </source>
</evidence>
<feature type="domain" description="C2H2-type" evidence="5">
    <location>
        <begin position="25"/>
        <end position="54"/>
    </location>
</feature>
<keyword evidence="2 4" id="KW-0863">Zinc-finger</keyword>
<keyword evidence="1" id="KW-0479">Metal-binding</keyword>
<dbReference type="SMART" id="SM00355">
    <property type="entry name" value="ZnF_C2H2"/>
    <property type="match status" value="3"/>
</dbReference>
<accession>A0A0C3KFV5</accession>
<dbReference type="EMBL" id="KN823178">
    <property type="protein sequence ID" value="KIO20343.1"/>
    <property type="molecule type" value="Genomic_DNA"/>
</dbReference>
<keyword evidence="3" id="KW-0862">Zinc</keyword>
<evidence type="ECO:0000259" key="5">
    <source>
        <dbReference type="PROSITE" id="PS50157"/>
    </source>
</evidence>
<protein>
    <recommendedName>
        <fullName evidence="5">C2H2-type domain-containing protein</fullName>
    </recommendedName>
</protein>
<dbReference type="PROSITE" id="PS50157">
    <property type="entry name" value="ZINC_FINGER_C2H2_2"/>
    <property type="match status" value="3"/>
</dbReference>
<keyword evidence="7" id="KW-1185">Reference proteome</keyword>
<dbReference type="PROSITE" id="PS00028">
    <property type="entry name" value="ZINC_FINGER_C2H2_1"/>
    <property type="match status" value="1"/>
</dbReference>
<dbReference type="OrthoDB" id="4748970at2759"/>
<dbReference type="PANTHER" id="PTHR23235">
    <property type="entry name" value="KRUEPPEL-LIKE TRANSCRIPTION FACTOR"/>
    <property type="match status" value="1"/>
</dbReference>
<sequence length="73" mass="8427">GCGSTFTRRFNLRGHLRSHTEEKPYICSWPECAKGFARQHDCKRHQALHTSKSAHLCPACEKSFSRMDALNRH</sequence>
<dbReference type="InterPro" id="IPR036236">
    <property type="entry name" value="Znf_C2H2_sf"/>
</dbReference>
<dbReference type="Gene3D" id="3.30.160.60">
    <property type="entry name" value="Classic Zinc Finger"/>
    <property type="match status" value="3"/>
</dbReference>
<dbReference type="GO" id="GO:0000981">
    <property type="term" value="F:DNA-binding transcription factor activity, RNA polymerase II-specific"/>
    <property type="evidence" value="ECO:0007669"/>
    <property type="project" value="TreeGrafter"/>
</dbReference>